<name>A0A1T5DKR6_9FLAO</name>
<dbReference type="RefSeq" id="WP_079666082.1">
    <property type="nucleotide sequence ID" value="NZ_FUYZ01000002.1"/>
</dbReference>
<dbReference type="InterPro" id="IPR058514">
    <property type="entry name" value="DUF8201"/>
</dbReference>
<dbReference type="Pfam" id="PF26626">
    <property type="entry name" value="DUF8201"/>
    <property type="match status" value="1"/>
</dbReference>
<feature type="transmembrane region" description="Helical" evidence="1">
    <location>
        <begin position="366"/>
        <end position="384"/>
    </location>
</feature>
<feature type="transmembrane region" description="Helical" evidence="1">
    <location>
        <begin position="6"/>
        <end position="25"/>
    </location>
</feature>
<reference evidence="3 4" key="1">
    <citation type="submission" date="2017-02" db="EMBL/GenBank/DDBJ databases">
        <authorList>
            <person name="Peterson S.W."/>
        </authorList>
    </citation>
    <scope>NUCLEOTIDE SEQUENCE [LARGE SCALE GENOMIC DNA]</scope>
    <source>
        <strain evidence="3 4">DSM 22323</strain>
    </source>
</reference>
<feature type="transmembrane region" description="Helical" evidence="1">
    <location>
        <begin position="159"/>
        <end position="176"/>
    </location>
</feature>
<sequence length="539" mass="62696">MLYLLLTTTLLLIIFYGLGNLYQKLLPFYEERISTNIFIGLSITTAIWTLAAFFIPINYIVEIVFSIVGIISFIYFKAYQKFFIFFKRQSKFFYFCLLVILLVGSYYPFILDHFGYYVPTIKWTQEFGLVKGISNLDMLLGQYSPWHILQTGFSNFIDPYLRLNTFLLIVFLVYIFESRAWIGLVFTPIFFVFAQSPSPDLPTLILSFIIVKEVLSQSRHAKFLFLLSCLAFIIKPTSFWLIIFCFVYFWFIKRNKIISLLPGFCLILLYFLKNIWTFGHPFFPVGFPDLGLSWQANPLLLELSKQTSTELSYDLQYSYQDIQKFSFKDYVFNWLNLDGIKGIIHKLFVLTLVGLVFLSVLKKKKIISLLVGCILLKSILVLIFSAQYRLFLDVFLVAGILIFAKTWFSFAKLGFISLSIVAIIILSIPQTLQNSIPSFSLGKMMTGWDTKQLVRPSSFSLNKYKTYQIGNLKFDIVKDYPFSFDTALPAISPDYLLDYQKAGIFPQKIGQDLKNGFVWKKMNTQEQQELQRIIKQVYP</sequence>
<keyword evidence="1" id="KW-0812">Transmembrane</keyword>
<evidence type="ECO:0000313" key="3">
    <source>
        <dbReference type="EMBL" id="SKB72302.1"/>
    </source>
</evidence>
<dbReference type="OrthoDB" id="344987at2"/>
<evidence type="ECO:0000256" key="1">
    <source>
        <dbReference type="SAM" id="Phobius"/>
    </source>
</evidence>
<feature type="transmembrane region" description="Helical" evidence="1">
    <location>
        <begin position="257"/>
        <end position="276"/>
    </location>
</feature>
<evidence type="ECO:0000313" key="4">
    <source>
        <dbReference type="Proteomes" id="UP000191112"/>
    </source>
</evidence>
<keyword evidence="4" id="KW-1185">Reference proteome</keyword>
<evidence type="ECO:0000259" key="2">
    <source>
        <dbReference type="Pfam" id="PF26626"/>
    </source>
</evidence>
<feature type="domain" description="DUF8201" evidence="2">
    <location>
        <begin position="1"/>
        <end position="396"/>
    </location>
</feature>
<feature type="transmembrane region" description="Helical" evidence="1">
    <location>
        <begin position="37"/>
        <end position="57"/>
    </location>
</feature>
<keyword evidence="1" id="KW-0472">Membrane</keyword>
<dbReference type="EMBL" id="FUYZ01000002">
    <property type="protein sequence ID" value="SKB72302.1"/>
    <property type="molecule type" value="Genomic_DNA"/>
</dbReference>
<feature type="transmembrane region" description="Helical" evidence="1">
    <location>
        <begin position="415"/>
        <end position="432"/>
    </location>
</feature>
<dbReference type="Proteomes" id="UP000191112">
    <property type="component" value="Unassembled WGS sequence"/>
</dbReference>
<keyword evidence="1" id="KW-1133">Transmembrane helix</keyword>
<proteinExistence type="predicted"/>
<feature type="transmembrane region" description="Helical" evidence="1">
    <location>
        <begin position="343"/>
        <end position="361"/>
    </location>
</feature>
<feature type="transmembrane region" description="Helical" evidence="1">
    <location>
        <begin position="63"/>
        <end position="80"/>
    </location>
</feature>
<dbReference type="AlphaFoldDB" id="A0A1T5DKR6"/>
<feature type="transmembrane region" description="Helical" evidence="1">
    <location>
        <begin position="92"/>
        <end position="110"/>
    </location>
</feature>
<dbReference type="NCBIfam" id="NF047510">
    <property type="entry name" value="LIC_10190_fam"/>
    <property type="match status" value="1"/>
</dbReference>
<accession>A0A1T5DKR6</accession>
<feature type="transmembrane region" description="Helical" evidence="1">
    <location>
        <begin position="223"/>
        <end position="250"/>
    </location>
</feature>
<protein>
    <recommendedName>
        <fullName evidence="2">DUF8201 domain-containing protein</fullName>
    </recommendedName>
</protein>
<organism evidence="3 4">
    <name type="scientific">Soonwooa buanensis</name>
    <dbReference type="NCBI Taxonomy" id="619805"/>
    <lineage>
        <taxon>Bacteria</taxon>
        <taxon>Pseudomonadati</taxon>
        <taxon>Bacteroidota</taxon>
        <taxon>Flavobacteriia</taxon>
        <taxon>Flavobacteriales</taxon>
        <taxon>Weeksellaceae</taxon>
        <taxon>Chryseobacterium group</taxon>
        <taxon>Soonwooa</taxon>
    </lineage>
</organism>
<dbReference type="InterPro" id="IPR058065">
    <property type="entry name" value="LIC_10190-like"/>
</dbReference>
<gene>
    <name evidence="3" type="ORF">SAMN05660477_00805</name>
</gene>